<dbReference type="GO" id="GO:0010971">
    <property type="term" value="P:positive regulation of G2/M transition of mitotic cell cycle"/>
    <property type="evidence" value="ECO:0007669"/>
    <property type="project" value="TreeGrafter"/>
</dbReference>
<dbReference type="PANTHER" id="PTHR10828">
    <property type="entry name" value="M-PHASE INDUCER PHOSPHATASE DUAL SPECIFICITY PHOSPHATASE CDC25"/>
    <property type="match status" value="1"/>
</dbReference>
<dbReference type="SMART" id="SM00450">
    <property type="entry name" value="RHOD"/>
    <property type="match status" value="1"/>
</dbReference>
<dbReference type="GO" id="GO:0000086">
    <property type="term" value="P:G2/M transition of mitotic cell cycle"/>
    <property type="evidence" value="ECO:0007669"/>
    <property type="project" value="TreeGrafter"/>
</dbReference>
<dbReference type="InterPro" id="IPR000751">
    <property type="entry name" value="MPI_Phosphatase"/>
</dbReference>
<evidence type="ECO:0000256" key="1">
    <source>
        <dbReference type="ARBA" id="ARBA00011065"/>
    </source>
</evidence>
<dbReference type="GO" id="GO:0004725">
    <property type="term" value="F:protein tyrosine phosphatase activity"/>
    <property type="evidence" value="ECO:0007669"/>
    <property type="project" value="UniProtKB-EC"/>
</dbReference>
<dbReference type="GO" id="GO:0051301">
    <property type="term" value="P:cell division"/>
    <property type="evidence" value="ECO:0007669"/>
    <property type="project" value="UniProtKB-KW"/>
</dbReference>
<evidence type="ECO:0000256" key="2">
    <source>
        <dbReference type="ARBA" id="ARBA00013064"/>
    </source>
</evidence>
<dbReference type="GO" id="GO:0110032">
    <property type="term" value="P:positive regulation of G2/MI transition of meiotic cell cycle"/>
    <property type="evidence" value="ECO:0007669"/>
    <property type="project" value="TreeGrafter"/>
</dbReference>
<dbReference type="EMBL" id="GEDC01030458">
    <property type="protein sequence ID" value="JAS06840.1"/>
    <property type="molecule type" value="Transcribed_RNA"/>
</dbReference>
<name>A0A1B6C0R8_9HEMI</name>
<dbReference type="SUPFAM" id="SSF52821">
    <property type="entry name" value="Rhodanese/Cell cycle control phosphatase"/>
    <property type="match status" value="1"/>
</dbReference>
<gene>
    <name evidence="10" type="ORF">g.34411</name>
</gene>
<feature type="domain" description="Rhodanese" evidence="9">
    <location>
        <begin position="405"/>
        <end position="512"/>
    </location>
</feature>
<dbReference type="FunFam" id="3.40.250.10:FF:000036">
    <property type="entry name" value="M-phase inducer phosphatase"/>
    <property type="match status" value="1"/>
</dbReference>
<evidence type="ECO:0000256" key="4">
    <source>
        <dbReference type="ARBA" id="ARBA00022801"/>
    </source>
</evidence>
<dbReference type="GO" id="GO:0005737">
    <property type="term" value="C:cytoplasm"/>
    <property type="evidence" value="ECO:0007669"/>
    <property type="project" value="TreeGrafter"/>
</dbReference>
<evidence type="ECO:0000256" key="7">
    <source>
        <dbReference type="ARBA" id="ARBA00051722"/>
    </source>
</evidence>
<feature type="region of interest" description="Disordered" evidence="8">
    <location>
        <begin position="277"/>
        <end position="302"/>
    </location>
</feature>
<evidence type="ECO:0000256" key="8">
    <source>
        <dbReference type="SAM" id="MobiDB-lite"/>
    </source>
</evidence>
<proteinExistence type="inferred from homology"/>
<dbReference type="CDD" id="cd01530">
    <property type="entry name" value="Cdc25"/>
    <property type="match status" value="1"/>
</dbReference>
<comment type="catalytic activity">
    <reaction evidence="7">
        <text>O-phospho-L-tyrosyl-[protein] + H2O = L-tyrosyl-[protein] + phosphate</text>
        <dbReference type="Rhea" id="RHEA:10684"/>
        <dbReference type="Rhea" id="RHEA-COMP:10136"/>
        <dbReference type="Rhea" id="RHEA-COMP:20101"/>
        <dbReference type="ChEBI" id="CHEBI:15377"/>
        <dbReference type="ChEBI" id="CHEBI:43474"/>
        <dbReference type="ChEBI" id="CHEBI:46858"/>
        <dbReference type="ChEBI" id="CHEBI:61978"/>
        <dbReference type="EC" id="3.1.3.48"/>
    </reaction>
</comment>
<evidence type="ECO:0000313" key="10">
    <source>
        <dbReference type="EMBL" id="JAS06840.1"/>
    </source>
</evidence>
<evidence type="ECO:0000256" key="3">
    <source>
        <dbReference type="ARBA" id="ARBA00022618"/>
    </source>
</evidence>
<reference evidence="10" key="1">
    <citation type="submission" date="2015-12" db="EMBL/GenBank/DDBJ databases">
        <title>De novo transcriptome assembly of four potential Pierce s Disease insect vectors from Arizona vineyards.</title>
        <authorList>
            <person name="Tassone E.E."/>
        </authorList>
    </citation>
    <scope>NUCLEOTIDE SEQUENCE</scope>
</reference>
<keyword evidence="3" id="KW-0132">Cell division</keyword>
<keyword evidence="4" id="KW-0378">Hydrolase</keyword>
<dbReference type="PRINTS" id="PR00716">
    <property type="entry name" value="MPIPHPHTASE"/>
</dbReference>
<dbReference type="InterPro" id="IPR036873">
    <property type="entry name" value="Rhodanese-like_dom_sf"/>
</dbReference>
<dbReference type="Pfam" id="PF00581">
    <property type="entry name" value="Rhodanese"/>
    <property type="match status" value="1"/>
</dbReference>
<keyword evidence="6" id="KW-0131">Cell cycle</keyword>
<protein>
    <recommendedName>
        <fullName evidence="2">protein-tyrosine-phosphatase</fullName>
        <ecNumber evidence="2">3.1.3.48</ecNumber>
    </recommendedName>
</protein>
<feature type="region of interest" description="Disordered" evidence="8">
    <location>
        <begin position="127"/>
        <end position="184"/>
    </location>
</feature>
<dbReference type="GO" id="GO:0005634">
    <property type="term" value="C:nucleus"/>
    <property type="evidence" value="ECO:0007669"/>
    <property type="project" value="TreeGrafter"/>
</dbReference>
<dbReference type="GO" id="GO:0032502">
    <property type="term" value="P:developmental process"/>
    <property type="evidence" value="ECO:0007669"/>
    <property type="project" value="UniProtKB-ARBA"/>
</dbReference>
<dbReference type="PANTHER" id="PTHR10828:SF76">
    <property type="entry name" value="M-PHASE INDUCER PHOSPHATASE"/>
    <property type="match status" value="1"/>
</dbReference>
<dbReference type="GO" id="GO:0009794">
    <property type="term" value="P:regulation of mitotic cell cycle, embryonic"/>
    <property type="evidence" value="ECO:0007669"/>
    <property type="project" value="UniProtKB-ARBA"/>
</dbReference>
<dbReference type="PROSITE" id="PS50206">
    <property type="entry name" value="RHODANESE_3"/>
    <property type="match status" value="1"/>
</dbReference>
<dbReference type="EC" id="3.1.3.48" evidence="2"/>
<keyword evidence="5" id="KW-0904">Protein phosphatase</keyword>
<organism evidence="10">
    <name type="scientific">Clastoptera arizonana</name>
    <name type="common">Arizona spittle bug</name>
    <dbReference type="NCBI Taxonomy" id="38151"/>
    <lineage>
        <taxon>Eukaryota</taxon>
        <taxon>Metazoa</taxon>
        <taxon>Ecdysozoa</taxon>
        <taxon>Arthropoda</taxon>
        <taxon>Hexapoda</taxon>
        <taxon>Insecta</taxon>
        <taxon>Pterygota</taxon>
        <taxon>Neoptera</taxon>
        <taxon>Paraneoptera</taxon>
        <taxon>Hemiptera</taxon>
        <taxon>Auchenorrhyncha</taxon>
        <taxon>Cercopoidea</taxon>
        <taxon>Clastopteridae</taxon>
        <taxon>Clastoptera</taxon>
    </lineage>
</organism>
<sequence>MSNKSYLLDSPMFSILDSNPSPMTELANNLGTANLGTTSVRRKLTLSINEESPCQLGDSPMVVEPTGDSSSRLLKNALKFSQNSNTPIGPGGMKRGIPRRLHQFSDDENQPPPNSMMCSPIKASPSKFAAVRQLSSTRPRQPLDDQDPNSQDSGFGFSEDSKSNSSNFRFAEPSGLAPRRVTESPRSNRYLNNIFHSSSSNESLDDGFTDFILPLQDEEAMLPPGMGGLIAAPILNRNLNSSNVEERPRSTFRRCVSENLVGLGVTSDILGNAKRSAVENPINSPQPKKHKPLSSDSENKTPHRGTLFAYGFKKTPSPPQVNEKPKLLHSVSLNMPDVQRPKLKHSMSESEAIIKNALSRSCQEELIGDFSLPYALPLISGAHQDLKCISPDTVAKLVNGEFNNTIGSYEIIDCRYPYEYEGGHIIGAKNIYTKDQLIKEFMEKSVKVDGNDKRNILIFHCEFSSERGPTLSRFLRSRDRHANEYPTLTYPEMYLLNGGYKAFFNSHKDLCEPSAYRPMLEANREELQHFRIKSKTWSGDNKVRPTKRTTSFMRLGL</sequence>
<dbReference type="GO" id="GO:0010256">
    <property type="term" value="P:endomembrane system organization"/>
    <property type="evidence" value="ECO:0007669"/>
    <property type="project" value="UniProtKB-ARBA"/>
</dbReference>
<dbReference type="Gene3D" id="3.40.250.10">
    <property type="entry name" value="Rhodanese-like domain"/>
    <property type="match status" value="1"/>
</dbReference>
<dbReference type="AlphaFoldDB" id="A0A1B6C0R8"/>
<evidence type="ECO:0000256" key="6">
    <source>
        <dbReference type="ARBA" id="ARBA00023306"/>
    </source>
</evidence>
<evidence type="ECO:0000259" key="9">
    <source>
        <dbReference type="PROSITE" id="PS50206"/>
    </source>
</evidence>
<evidence type="ECO:0000256" key="5">
    <source>
        <dbReference type="ARBA" id="ARBA00022912"/>
    </source>
</evidence>
<comment type="similarity">
    <text evidence="1">Belongs to the MPI phosphatase family.</text>
</comment>
<dbReference type="InterPro" id="IPR001763">
    <property type="entry name" value="Rhodanese-like_dom"/>
</dbReference>
<accession>A0A1B6C0R8</accession>